<dbReference type="AlphaFoldDB" id="A0A1D6PBX5"/>
<name>A0A1D6PBX5_MAIZE</name>
<sequence length="27" mass="2866">MAQPFEAKHQGNQLPVPPVPIIGKGVL</sequence>
<gene>
    <name evidence="1" type="ORF">ZEAMMB73_Zm00001d047619</name>
</gene>
<reference evidence="1" key="1">
    <citation type="submission" date="2015-12" db="EMBL/GenBank/DDBJ databases">
        <title>Update maize B73 reference genome by single molecule sequencing technologies.</title>
        <authorList>
            <consortium name="Maize Genome Sequencing Project"/>
            <person name="Ware D."/>
        </authorList>
    </citation>
    <scope>NUCLEOTIDE SEQUENCE</scope>
    <source>
        <tissue evidence="1">Seedling</tissue>
    </source>
</reference>
<accession>A0A1D6PBX5</accession>
<evidence type="ECO:0000313" key="1">
    <source>
        <dbReference type="EMBL" id="AQL07128.1"/>
    </source>
</evidence>
<protein>
    <submittedName>
        <fullName evidence="1">Uncharacterized protein</fullName>
    </submittedName>
</protein>
<proteinExistence type="predicted"/>
<organism evidence="1">
    <name type="scientific">Zea mays</name>
    <name type="common">Maize</name>
    <dbReference type="NCBI Taxonomy" id="4577"/>
    <lineage>
        <taxon>Eukaryota</taxon>
        <taxon>Viridiplantae</taxon>
        <taxon>Streptophyta</taxon>
        <taxon>Embryophyta</taxon>
        <taxon>Tracheophyta</taxon>
        <taxon>Spermatophyta</taxon>
        <taxon>Magnoliopsida</taxon>
        <taxon>Liliopsida</taxon>
        <taxon>Poales</taxon>
        <taxon>Poaceae</taxon>
        <taxon>PACMAD clade</taxon>
        <taxon>Panicoideae</taxon>
        <taxon>Andropogonodae</taxon>
        <taxon>Andropogoneae</taxon>
        <taxon>Tripsacinae</taxon>
        <taxon>Zea</taxon>
    </lineage>
</organism>
<dbReference type="EMBL" id="CM000785">
    <property type="protein sequence ID" value="AQL07128.1"/>
    <property type="molecule type" value="Genomic_DNA"/>
</dbReference>